<dbReference type="PANTHER" id="PTHR37981">
    <property type="entry name" value="LIPASE 2"/>
    <property type="match status" value="1"/>
</dbReference>
<dbReference type="InterPro" id="IPR013783">
    <property type="entry name" value="Ig-like_fold"/>
</dbReference>
<name>A0A7K1FLH0_9ACTN</name>
<evidence type="ECO:0000256" key="2">
    <source>
        <dbReference type="PIRSR" id="PIRSR637460-2"/>
    </source>
</evidence>
<dbReference type="RefSeq" id="WP_154768905.1">
    <property type="nucleotide sequence ID" value="NZ_WLYK01000005.1"/>
</dbReference>
<evidence type="ECO:0000313" key="5">
    <source>
        <dbReference type="EMBL" id="MTD14910.1"/>
    </source>
</evidence>
<organism evidence="5 6">
    <name type="scientific">Nakamurella alba</name>
    <dbReference type="NCBI Taxonomy" id="2665158"/>
    <lineage>
        <taxon>Bacteria</taxon>
        <taxon>Bacillati</taxon>
        <taxon>Actinomycetota</taxon>
        <taxon>Actinomycetes</taxon>
        <taxon>Nakamurellales</taxon>
        <taxon>Nakamurellaceae</taxon>
        <taxon>Nakamurella</taxon>
    </lineage>
</organism>
<evidence type="ECO:0000256" key="3">
    <source>
        <dbReference type="SAM" id="MobiDB-lite"/>
    </source>
</evidence>
<feature type="active site" evidence="1">
    <location>
        <position position="445"/>
    </location>
</feature>
<dbReference type="InterPro" id="IPR037460">
    <property type="entry name" value="SEST-like"/>
</dbReference>
<dbReference type="InterPro" id="IPR008964">
    <property type="entry name" value="Invasin/intimin_cell_adhesion"/>
</dbReference>
<dbReference type="SUPFAM" id="SSF52266">
    <property type="entry name" value="SGNH hydrolase"/>
    <property type="match status" value="1"/>
</dbReference>
<feature type="disulfide bond" evidence="2">
    <location>
        <begin position="349"/>
        <end position="414"/>
    </location>
</feature>
<evidence type="ECO:0000313" key="6">
    <source>
        <dbReference type="Proteomes" id="UP000460221"/>
    </source>
</evidence>
<dbReference type="Proteomes" id="UP000460221">
    <property type="component" value="Unassembled WGS sequence"/>
</dbReference>
<dbReference type="GO" id="GO:0004806">
    <property type="term" value="F:triacylglycerol lipase activity"/>
    <property type="evidence" value="ECO:0007669"/>
    <property type="project" value="TreeGrafter"/>
</dbReference>
<proteinExistence type="predicted"/>
<dbReference type="PANTHER" id="PTHR37981:SF1">
    <property type="entry name" value="SGNH HYDROLASE-TYPE ESTERASE DOMAIN-CONTAINING PROTEIN"/>
    <property type="match status" value="1"/>
</dbReference>
<keyword evidence="6" id="KW-1185">Reference proteome</keyword>
<reference evidence="5 6" key="1">
    <citation type="submission" date="2019-11" db="EMBL/GenBank/DDBJ databases">
        <authorList>
            <person name="Jiang L.-Q."/>
        </authorList>
    </citation>
    <scope>NUCLEOTIDE SEQUENCE [LARGE SCALE GENOMIC DNA]</scope>
    <source>
        <strain evidence="5 6">YIM 132087</strain>
    </source>
</reference>
<accession>A0A7K1FLH0</accession>
<dbReference type="AlphaFoldDB" id="A0A7K1FLH0"/>
<feature type="compositionally biased region" description="Low complexity" evidence="3">
    <location>
        <begin position="38"/>
        <end position="49"/>
    </location>
</feature>
<dbReference type="InterPro" id="IPR036514">
    <property type="entry name" value="SGNH_hydro_sf"/>
</dbReference>
<dbReference type="GO" id="GO:0005975">
    <property type="term" value="P:carbohydrate metabolic process"/>
    <property type="evidence" value="ECO:0007669"/>
    <property type="project" value="UniProtKB-ARBA"/>
</dbReference>
<evidence type="ECO:0000259" key="4">
    <source>
        <dbReference type="Pfam" id="PF13472"/>
    </source>
</evidence>
<protein>
    <recommendedName>
        <fullName evidence="4">SGNH hydrolase-type esterase domain-containing protein</fullName>
    </recommendedName>
</protein>
<feature type="disulfide bond" evidence="2">
    <location>
        <begin position="189"/>
        <end position="210"/>
    </location>
</feature>
<dbReference type="GO" id="GO:0019433">
    <property type="term" value="P:triglyceride catabolic process"/>
    <property type="evidence" value="ECO:0007669"/>
    <property type="project" value="TreeGrafter"/>
</dbReference>
<keyword evidence="2" id="KW-1015">Disulfide bond</keyword>
<feature type="region of interest" description="Disordered" evidence="3">
    <location>
        <begin position="28"/>
        <end position="58"/>
    </location>
</feature>
<dbReference type="EMBL" id="WLYK01000005">
    <property type="protein sequence ID" value="MTD14910.1"/>
    <property type="molecule type" value="Genomic_DNA"/>
</dbReference>
<feature type="active site" description="Nucleophile" evidence="1">
    <location>
        <position position="168"/>
    </location>
</feature>
<feature type="domain" description="SGNH hydrolase-type esterase" evidence="4">
    <location>
        <begin position="164"/>
        <end position="452"/>
    </location>
</feature>
<dbReference type="InterPro" id="IPR013830">
    <property type="entry name" value="SGNH_hydro"/>
</dbReference>
<gene>
    <name evidence="5" type="ORF">GIS00_13270</name>
</gene>
<dbReference type="CDD" id="cd01823">
    <property type="entry name" value="SEST_like"/>
    <property type="match status" value="1"/>
</dbReference>
<sequence length="465" mass="46792">MLAALALVVVAVLLLALLLPTTGITGRPTVAGGGGSDGSTPVSTSVPTTTPEPPPVPTRLTVTGGTAIAHLDDPVELIARVWADDGRAVPNARVALRIAGTNPGAVVHCVPATCLTGADGVVAVRYTGTAIGVDAMTVTVAGTALSFAQDVQWRESVRGAAVAALGDSYSAGEGAGDYEAGTDGEGGRCHRSAHAYGPLLVPSGLAFRACSGAVTGDLLGAGNAPAQLCSADCPDDVPAAVGPDTGAVMLTVGGNDAGFTQVLTSCIWISEFNLNYGRPGRGCRNQQDLASAVDARLAALGGGPSANGAGGRPIVSFDEILDRIHTLAPDAQVYLVGYPRLFEPGSGDCGLGRITVTYSGRSIAVATKITPDDARWLDGKADELNALQRTAAEKAGSWVHVVDTAAAFAGHGLCSGDPWINGTIGSLTIKGTDNIDVAVDPASFHPTLTGQQGIADAVRAAGFTR</sequence>
<comment type="caution">
    <text evidence="5">The sequence shown here is derived from an EMBL/GenBank/DDBJ whole genome shotgun (WGS) entry which is preliminary data.</text>
</comment>
<dbReference type="Gene3D" id="3.40.50.1110">
    <property type="entry name" value="SGNH hydrolase"/>
    <property type="match status" value="1"/>
</dbReference>
<dbReference type="Pfam" id="PF13472">
    <property type="entry name" value="Lipase_GDSL_2"/>
    <property type="match status" value="1"/>
</dbReference>
<dbReference type="SUPFAM" id="SSF49373">
    <property type="entry name" value="Invasin/intimin cell-adhesion fragments"/>
    <property type="match status" value="1"/>
</dbReference>
<evidence type="ECO:0000256" key="1">
    <source>
        <dbReference type="PIRSR" id="PIRSR637460-1"/>
    </source>
</evidence>
<dbReference type="Gene3D" id="2.60.40.10">
    <property type="entry name" value="Immunoglobulins"/>
    <property type="match status" value="1"/>
</dbReference>